<evidence type="ECO:0000256" key="2">
    <source>
        <dbReference type="ARBA" id="ARBA00022737"/>
    </source>
</evidence>
<dbReference type="Proteomes" id="UP001057375">
    <property type="component" value="Unassembled WGS sequence"/>
</dbReference>
<dbReference type="PANTHER" id="PTHR11219">
    <property type="entry name" value="TENEURIN AND N-ACETYLGLUCOSAMINE-1-PHOSPHODIESTER ALPHA-N-ACETYLGLUCOSAMINIDASE"/>
    <property type="match status" value="1"/>
</dbReference>
<dbReference type="PANTHER" id="PTHR11219:SF69">
    <property type="entry name" value="TENEURIN-A"/>
    <property type="match status" value="1"/>
</dbReference>
<keyword evidence="7" id="KW-1185">Reference proteome</keyword>
<protein>
    <recommendedName>
        <fullName evidence="5">EGF-like domain-containing protein</fullName>
    </recommendedName>
</protein>
<organism evidence="6 7">
    <name type="scientific">Aduncisulcus paluster</name>
    <dbReference type="NCBI Taxonomy" id="2918883"/>
    <lineage>
        <taxon>Eukaryota</taxon>
        <taxon>Metamonada</taxon>
        <taxon>Carpediemonas-like organisms</taxon>
        <taxon>Aduncisulcus</taxon>
    </lineage>
</organism>
<accession>A0ABQ5JXE9</accession>
<keyword evidence="2" id="KW-0677">Repeat</keyword>
<evidence type="ECO:0000259" key="5">
    <source>
        <dbReference type="PROSITE" id="PS50026"/>
    </source>
</evidence>
<sequence>DRISTLSQITELSVALTSGFTDEVFAASVGNGHLPVISTLVLTSTDTTDLSSLTEEQCHSITELRFASSFGPLTQETLEEIIPSMDSLVLLDLRRRYLTAIPDLSRSSSTLSTLRLRTNDIFDLYPLSLYNMSALTTLHLGYTNVFDISPLYSIASLAEVELDETNVCLGSDGVVADYQAKFANSNISIIFTAEACNCGSLDGINIPQSNKVCMETVFGESEDYQLVCASDSVFSAGSSSFSCTQATETDATSECAHGCAQGDVCRCDESFSCSCSNVLPDPAFRQCVVDSFTDSIFEDQETISVASLLTLSEIECTDSYSSSTGDVLSSIVGIEYAMNLDKINLSNNNLLISHLFRLTNIEVLDISSTNISTVAGLSKLTYSLNSLNISNTEINDLSPLFSGSARNFISDPSPMYSLMYLKTLFIQNNPICGSNVEDTFKSHSKTSYESSLDVSYYHDDSWSCSCRNVDVVNNIVCSESAPGSDSWYPVCMSNSIAEYTSDGDLGCTLLDDFESYCEGGCFYSQECRQIDGIPSQGECVDVIEDSELYECIYGLLSSEHLMEYFAETYLSVASLKALDSSILVQCDGSDISNLNGIQHLTNITHLSLTFSSQNYLFSLSPLATLTNLTVFSLIGFDFIASEDLSVIANLSPFIEELDLSQTVLSDSSIDSLSLFSVLSDLVIAECELSTLPDLSNSKSSLINLDFQNNSILSLTPLSHADLSALQNVNASNNLIVDPSPLYCGLSTLCNIDLSGNYICFDDESSLYFTEQFVSVSCISTNYDISDQNQDNCNKCSDDVSLTDNKLCEILWNDSQDNPVYGVLCSAYSYKLASDSDSDGFICMQFESEDDLYGDSDKASYCSSCVENTHMECAEVSSFSSSENYVPVSIECQCTEGWYGSICDSPCPVVTSDDVDYACGYELSPSHGVCDIDSRECTCSFGYQNENCDLQSCSDDKCSSSSGGGECVEDVDDESGAITYHCECPDDQYVSYVSNQTKMCVSRCHYNLGCKDGATCSINPNDTYLWRCECPDNNQYYDTDHFQCISDSRCDGCTNGSCIKDGSVVSCVCDPDWYGSNCDKLCPVDDLENICSNNGYCDESAGKCVCNDGFEGSICENLDVYPLEKYICVELSKGNSSNVTLEEGTTIDCTDYEIKSSELQYITALNLSSSGITNLDGLRFFTKLTELNVDNLEFSDDAISSYSLSEISNLSELNTFS</sequence>
<evidence type="ECO:0000256" key="1">
    <source>
        <dbReference type="ARBA" id="ARBA00022536"/>
    </source>
</evidence>
<dbReference type="PROSITE" id="PS01186">
    <property type="entry name" value="EGF_2"/>
    <property type="match status" value="2"/>
</dbReference>
<dbReference type="PROSITE" id="PS00022">
    <property type="entry name" value="EGF_1"/>
    <property type="match status" value="2"/>
</dbReference>
<reference evidence="6" key="1">
    <citation type="submission" date="2022-03" db="EMBL/GenBank/DDBJ databases">
        <title>Draft genome sequence of Aduncisulcus paluster, a free-living microaerophilic Fornicata.</title>
        <authorList>
            <person name="Yuyama I."/>
            <person name="Kume K."/>
            <person name="Tamura T."/>
            <person name="Inagaki Y."/>
            <person name="Hashimoto T."/>
        </authorList>
    </citation>
    <scope>NUCLEOTIDE SEQUENCE</scope>
    <source>
        <strain evidence="6">NY0171</strain>
    </source>
</reference>
<dbReference type="InterPro" id="IPR051216">
    <property type="entry name" value="Teneurin"/>
</dbReference>
<feature type="non-terminal residue" evidence="6">
    <location>
        <position position="1216"/>
    </location>
</feature>
<dbReference type="Gene3D" id="2.10.25.10">
    <property type="entry name" value="Laminin"/>
    <property type="match status" value="1"/>
</dbReference>
<proteinExistence type="predicted"/>
<dbReference type="SUPFAM" id="SSF52058">
    <property type="entry name" value="L domain-like"/>
    <property type="match status" value="1"/>
</dbReference>
<feature type="disulfide bond" evidence="4">
    <location>
        <begin position="1105"/>
        <end position="1114"/>
    </location>
</feature>
<keyword evidence="3 4" id="KW-1015">Disulfide bond</keyword>
<dbReference type="InterPro" id="IPR000742">
    <property type="entry name" value="EGF"/>
</dbReference>
<gene>
    <name evidence="6" type="ORF">ADUPG1_010923</name>
</gene>
<dbReference type="InterPro" id="IPR032675">
    <property type="entry name" value="LRR_dom_sf"/>
</dbReference>
<dbReference type="Gene3D" id="3.80.10.10">
    <property type="entry name" value="Ribonuclease Inhibitor"/>
    <property type="match status" value="4"/>
</dbReference>
<feature type="domain" description="EGF-like" evidence="5">
    <location>
        <begin position="1082"/>
        <end position="1115"/>
    </location>
</feature>
<name>A0ABQ5JXE9_9EUKA</name>
<dbReference type="PROSITE" id="PS50026">
    <property type="entry name" value="EGF_3"/>
    <property type="match status" value="1"/>
</dbReference>
<evidence type="ECO:0000313" key="7">
    <source>
        <dbReference type="Proteomes" id="UP001057375"/>
    </source>
</evidence>
<comment type="caution">
    <text evidence="4">Lacks conserved residue(s) required for the propagation of feature annotation.</text>
</comment>
<dbReference type="InterPro" id="IPR013111">
    <property type="entry name" value="EGF_extracell"/>
</dbReference>
<evidence type="ECO:0000256" key="4">
    <source>
        <dbReference type="PROSITE-ProRule" id="PRU00076"/>
    </source>
</evidence>
<dbReference type="EMBL" id="BQXS01011760">
    <property type="protein sequence ID" value="GKT16461.1"/>
    <property type="molecule type" value="Genomic_DNA"/>
</dbReference>
<comment type="caution">
    <text evidence="6">The sequence shown here is derived from an EMBL/GenBank/DDBJ whole genome shotgun (WGS) entry which is preliminary data.</text>
</comment>
<evidence type="ECO:0000313" key="6">
    <source>
        <dbReference type="EMBL" id="GKT16461.1"/>
    </source>
</evidence>
<dbReference type="SMART" id="SM00181">
    <property type="entry name" value="EGF"/>
    <property type="match status" value="7"/>
</dbReference>
<dbReference type="Pfam" id="PF07974">
    <property type="entry name" value="EGF_2"/>
    <property type="match status" value="1"/>
</dbReference>
<feature type="non-terminal residue" evidence="6">
    <location>
        <position position="1"/>
    </location>
</feature>
<evidence type="ECO:0000256" key="3">
    <source>
        <dbReference type="ARBA" id="ARBA00023157"/>
    </source>
</evidence>
<keyword evidence="1 4" id="KW-0245">EGF-like domain</keyword>